<feature type="compositionally biased region" description="Basic and acidic residues" evidence="1">
    <location>
        <begin position="1"/>
        <end position="10"/>
    </location>
</feature>
<dbReference type="AlphaFoldDB" id="A0AA38G5P1"/>
<organism evidence="2 3">
    <name type="scientific">Taxus chinensis</name>
    <name type="common">Chinese yew</name>
    <name type="synonym">Taxus wallichiana var. chinensis</name>
    <dbReference type="NCBI Taxonomy" id="29808"/>
    <lineage>
        <taxon>Eukaryota</taxon>
        <taxon>Viridiplantae</taxon>
        <taxon>Streptophyta</taxon>
        <taxon>Embryophyta</taxon>
        <taxon>Tracheophyta</taxon>
        <taxon>Spermatophyta</taxon>
        <taxon>Pinopsida</taxon>
        <taxon>Pinidae</taxon>
        <taxon>Conifers II</taxon>
        <taxon>Cupressales</taxon>
        <taxon>Taxaceae</taxon>
        <taxon>Taxus</taxon>
    </lineage>
</organism>
<dbReference type="EMBL" id="JAHRHJ020000005">
    <property type="protein sequence ID" value="KAH9315763.1"/>
    <property type="molecule type" value="Genomic_DNA"/>
</dbReference>
<feature type="non-terminal residue" evidence="2">
    <location>
        <position position="76"/>
    </location>
</feature>
<keyword evidence="3" id="KW-1185">Reference proteome</keyword>
<dbReference type="Proteomes" id="UP000824469">
    <property type="component" value="Unassembled WGS sequence"/>
</dbReference>
<comment type="caution">
    <text evidence="2">The sequence shown here is derived from an EMBL/GenBank/DDBJ whole genome shotgun (WGS) entry which is preliminary data.</text>
</comment>
<accession>A0AA38G5P1</accession>
<evidence type="ECO:0000256" key="1">
    <source>
        <dbReference type="SAM" id="MobiDB-lite"/>
    </source>
</evidence>
<reference evidence="2 3" key="1">
    <citation type="journal article" date="2021" name="Nat. Plants">
        <title>The Taxus genome provides insights into paclitaxel biosynthesis.</title>
        <authorList>
            <person name="Xiong X."/>
            <person name="Gou J."/>
            <person name="Liao Q."/>
            <person name="Li Y."/>
            <person name="Zhou Q."/>
            <person name="Bi G."/>
            <person name="Li C."/>
            <person name="Du R."/>
            <person name="Wang X."/>
            <person name="Sun T."/>
            <person name="Guo L."/>
            <person name="Liang H."/>
            <person name="Lu P."/>
            <person name="Wu Y."/>
            <person name="Zhang Z."/>
            <person name="Ro D.K."/>
            <person name="Shang Y."/>
            <person name="Huang S."/>
            <person name="Yan J."/>
        </authorList>
    </citation>
    <scope>NUCLEOTIDE SEQUENCE [LARGE SCALE GENOMIC DNA]</scope>
    <source>
        <strain evidence="2">Ta-2019</strain>
    </source>
</reference>
<evidence type="ECO:0000313" key="2">
    <source>
        <dbReference type="EMBL" id="KAH9315763.1"/>
    </source>
</evidence>
<feature type="region of interest" description="Disordered" evidence="1">
    <location>
        <begin position="1"/>
        <end position="21"/>
    </location>
</feature>
<proteinExistence type="predicted"/>
<gene>
    <name evidence="2" type="ORF">KI387_024390</name>
</gene>
<sequence>ANFSHQKDLFTHASGENASRRRKTLSCSGNFGSGRQAGISYLPCRVLFPMKSKSLKVAMGILEVAGRQEFLTCLAG</sequence>
<protein>
    <submittedName>
        <fullName evidence="2">Uncharacterized protein</fullName>
    </submittedName>
</protein>
<name>A0AA38G5P1_TAXCH</name>
<feature type="non-terminal residue" evidence="2">
    <location>
        <position position="1"/>
    </location>
</feature>
<evidence type="ECO:0000313" key="3">
    <source>
        <dbReference type="Proteomes" id="UP000824469"/>
    </source>
</evidence>